<proteinExistence type="predicted"/>
<feature type="domain" description="HpcH/HpaI aldolase/citrate lyase" evidence="6">
    <location>
        <begin position="5"/>
        <end position="224"/>
    </location>
</feature>
<dbReference type="Gene3D" id="3.20.20.60">
    <property type="entry name" value="Phosphoenolpyruvate-binding domains"/>
    <property type="match status" value="1"/>
</dbReference>
<dbReference type="PIRSF" id="PIRSF015582">
    <property type="entry name" value="Cit_lyase_B"/>
    <property type="match status" value="1"/>
</dbReference>
<dbReference type="GO" id="GO:0046872">
    <property type="term" value="F:metal ion binding"/>
    <property type="evidence" value="ECO:0007669"/>
    <property type="project" value="UniProtKB-KW"/>
</dbReference>
<comment type="cofactor">
    <cofactor evidence="1">
        <name>Mg(2+)</name>
        <dbReference type="ChEBI" id="CHEBI:18420"/>
    </cofactor>
</comment>
<reference evidence="8 9" key="2">
    <citation type="submission" date="2015-07" db="EMBL/GenBank/DDBJ databases">
        <title>Genome sequence of Levilinea saccharolytica DSM 16555.</title>
        <authorList>
            <person name="Hemp J."/>
            <person name="Ward L.M."/>
            <person name="Pace L.A."/>
            <person name="Fischer W.W."/>
        </authorList>
    </citation>
    <scope>NUCLEOTIDE SEQUENCE [LARGE SCALE GENOMIC DNA]</scope>
    <source>
        <strain evidence="8 9">KIBI-1</strain>
    </source>
</reference>
<keyword evidence="3 5" id="KW-0460">Magnesium</keyword>
<evidence type="ECO:0000256" key="2">
    <source>
        <dbReference type="ARBA" id="ARBA00022723"/>
    </source>
</evidence>
<reference evidence="7" key="1">
    <citation type="journal article" date="2015" name="Genome Announc.">
        <title>Draft Genome Sequences of Anaerolinea thermolimosa IMO-1, Bellilinea caldifistulae GOMI-1, Leptolinea tardivitalis YMTK-2, Levilinea saccharolytica KIBI-1, Longilinea arvoryzae KOME-1, Previously Described as Members of the Class Anaerolineae (Chloroflexi).</title>
        <authorList>
            <person name="Matsuura N."/>
            <person name="Tourlousse M.D."/>
            <person name="Ohashi A."/>
            <person name="Hugenholtz P."/>
            <person name="Sekiguchi Y."/>
        </authorList>
    </citation>
    <scope>NUCLEOTIDE SEQUENCE</scope>
    <source>
        <strain evidence="7">KIBI-1</strain>
    </source>
</reference>
<dbReference type="InterPro" id="IPR040186">
    <property type="entry name" value="Citramalyl-CoA_lyase"/>
</dbReference>
<feature type="binding site" evidence="5">
    <location>
        <position position="156"/>
    </location>
    <ligand>
        <name>Mg(2+)</name>
        <dbReference type="ChEBI" id="CHEBI:18420"/>
    </ligand>
</feature>
<keyword evidence="9" id="KW-1185">Reference proteome</keyword>
<name>A0A0M9U3A4_9CHLR</name>
<sequence>MHARRALMYMPGHDRRKIEKAITLQVDTICMDIEDGVAANRKADARQGIAAALAELDFGRSEKLVRINPVQSGLAEADLEVVLPRRPDGIVVPKIQSAADVHWVEARLEQAERQHGWEAGSLLLIVLIETPLAVIRLNEICQSSERLQALIFGADDLAAWMQATRTPAAWEVFYARGAVALHAAAYGLQSIDMVKIDFNDTEGLRQEARMGAEMGYTGKQIIHPNQWPLTAEAFTPSPAQIEEAQRLLDSFDQESSQGRGAYAVDGRMVDMPLIRAARNVIDRANAAR</sequence>
<dbReference type="RefSeq" id="WP_062419806.1">
    <property type="nucleotide sequence ID" value="NZ_BBXZ01000181.1"/>
</dbReference>
<dbReference type="InterPro" id="IPR005000">
    <property type="entry name" value="Aldolase/citrate-lyase_domain"/>
</dbReference>
<evidence type="ECO:0000259" key="6">
    <source>
        <dbReference type="Pfam" id="PF03328"/>
    </source>
</evidence>
<evidence type="ECO:0000256" key="3">
    <source>
        <dbReference type="ARBA" id="ARBA00022842"/>
    </source>
</evidence>
<dbReference type="SUPFAM" id="SSF51621">
    <property type="entry name" value="Phosphoenolpyruvate/pyruvate domain"/>
    <property type="match status" value="1"/>
</dbReference>
<dbReference type="Pfam" id="PF03328">
    <property type="entry name" value="HpcH_HpaI"/>
    <property type="match status" value="1"/>
</dbReference>
<dbReference type="InterPro" id="IPR040442">
    <property type="entry name" value="Pyrv_kinase-like_dom_sf"/>
</dbReference>
<evidence type="ECO:0000256" key="5">
    <source>
        <dbReference type="PIRSR" id="PIRSR015582-2"/>
    </source>
</evidence>
<dbReference type="InterPro" id="IPR015813">
    <property type="entry name" value="Pyrv/PenolPyrv_kinase-like_dom"/>
</dbReference>
<evidence type="ECO:0000256" key="4">
    <source>
        <dbReference type="PIRSR" id="PIRSR015582-1"/>
    </source>
</evidence>
<keyword evidence="7" id="KW-0456">Lyase</keyword>
<dbReference type="EMBL" id="LGCM01000037">
    <property type="protein sequence ID" value="KPL81643.1"/>
    <property type="molecule type" value="Genomic_DNA"/>
</dbReference>
<dbReference type="InterPro" id="IPR011206">
    <property type="entry name" value="Citrate_lyase_beta/mcl1/mcl2"/>
</dbReference>
<evidence type="ECO:0000313" key="7">
    <source>
        <dbReference type="EMBL" id="GAP19534.1"/>
    </source>
</evidence>
<dbReference type="Proteomes" id="UP000050501">
    <property type="component" value="Unassembled WGS sequence"/>
</dbReference>
<accession>A0A0M9U3A4</accession>
<gene>
    <name evidence="8" type="ORF">ADN01_09980</name>
    <name evidence="7" type="ORF">LSAC_03439</name>
</gene>
<evidence type="ECO:0000313" key="9">
    <source>
        <dbReference type="Proteomes" id="UP000050501"/>
    </source>
</evidence>
<protein>
    <submittedName>
        <fullName evidence="7">Citrate lyase beta subunit</fullName>
    </submittedName>
</protein>
<dbReference type="EMBL" id="DF967975">
    <property type="protein sequence ID" value="GAP19534.1"/>
    <property type="molecule type" value="Genomic_DNA"/>
</dbReference>
<dbReference type="PANTHER" id="PTHR11105:SF0">
    <property type="entry name" value="CITRAMALYL-COA LYASE, MITOCHONDRIAL"/>
    <property type="match status" value="1"/>
</dbReference>
<dbReference type="GO" id="GO:0106064">
    <property type="term" value="P:regulation of cobalamin metabolic process"/>
    <property type="evidence" value="ECO:0007669"/>
    <property type="project" value="TreeGrafter"/>
</dbReference>
<evidence type="ECO:0000313" key="8">
    <source>
        <dbReference type="EMBL" id="KPL81643.1"/>
    </source>
</evidence>
<feature type="binding site" evidence="4">
    <location>
        <position position="66"/>
    </location>
    <ligand>
        <name>substrate</name>
    </ligand>
</feature>
<keyword evidence="2 5" id="KW-0479">Metal-binding</keyword>
<dbReference type="STRING" id="229921.ADN01_09980"/>
<dbReference type="AlphaFoldDB" id="A0A0M9U3A4"/>
<feature type="binding site" evidence="4">
    <location>
        <position position="129"/>
    </location>
    <ligand>
        <name>substrate</name>
    </ligand>
</feature>
<dbReference type="PANTHER" id="PTHR11105">
    <property type="entry name" value="CITRATE LYASE SUBUNIT BETA-RELATED"/>
    <property type="match status" value="1"/>
</dbReference>
<feature type="binding site" evidence="5">
    <location>
        <position position="129"/>
    </location>
    <ligand>
        <name>Mg(2+)</name>
        <dbReference type="ChEBI" id="CHEBI:18420"/>
    </ligand>
</feature>
<organism evidence="7">
    <name type="scientific">Levilinea saccharolytica</name>
    <dbReference type="NCBI Taxonomy" id="229921"/>
    <lineage>
        <taxon>Bacteria</taxon>
        <taxon>Bacillati</taxon>
        <taxon>Chloroflexota</taxon>
        <taxon>Anaerolineae</taxon>
        <taxon>Anaerolineales</taxon>
        <taxon>Anaerolineaceae</taxon>
        <taxon>Levilinea</taxon>
    </lineage>
</organism>
<dbReference type="GO" id="GO:0047777">
    <property type="term" value="F:(S)-citramalyl-CoA lyase activity"/>
    <property type="evidence" value="ECO:0007669"/>
    <property type="project" value="TreeGrafter"/>
</dbReference>
<evidence type="ECO:0000256" key="1">
    <source>
        <dbReference type="ARBA" id="ARBA00001946"/>
    </source>
</evidence>
<dbReference type="OrthoDB" id="9786940at2"/>